<dbReference type="AlphaFoldDB" id="A0A6P7SHV9"/>
<dbReference type="PANTHER" id="PTHR18934:SF136">
    <property type="entry name" value="ATP-DEPENDENT RNA HELICASE DHX35-RELATED"/>
    <property type="match status" value="1"/>
</dbReference>
<keyword evidence="3" id="KW-0547">Nucleotide-binding</keyword>
<dbReference type="Pfam" id="PF07717">
    <property type="entry name" value="OB_NTP_bind"/>
    <property type="match status" value="1"/>
</dbReference>
<dbReference type="PROSITE" id="PS51192">
    <property type="entry name" value="HELICASE_ATP_BIND_1"/>
    <property type="match status" value="1"/>
</dbReference>
<evidence type="ECO:0000313" key="11">
    <source>
        <dbReference type="RefSeq" id="XP_029637984.1"/>
    </source>
</evidence>
<dbReference type="GO" id="GO:0003723">
    <property type="term" value="F:RNA binding"/>
    <property type="evidence" value="ECO:0007669"/>
    <property type="project" value="TreeGrafter"/>
</dbReference>
<dbReference type="GO" id="GO:0016787">
    <property type="term" value="F:hydrolase activity"/>
    <property type="evidence" value="ECO:0007669"/>
    <property type="project" value="UniProtKB-KW"/>
</dbReference>
<keyword evidence="4" id="KW-0378">Hydrolase</keyword>
<evidence type="ECO:0000259" key="9">
    <source>
        <dbReference type="PROSITE" id="PS51194"/>
    </source>
</evidence>
<dbReference type="RefSeq" id="XP_029637984.1">
    <property type="nucleotide sequence ID" value="XM_029782124.2"/>
</dbReference>
<keyword evidence="5 11" id="KW-0347">Helicase</keyword>
<gene>
    <name evidence="11" type="primary">LOC115213186</name>
</gene>
<dbReference type="SMART" id="SM00847">
    <property type="entry name" value="HA2"/>
    <property type="match status" value="1"/>
</dbReference>
<dbReference type="InterPro" id="IPR002464">
    <property type="entry name" value="DNA/RNA_helicase_DEAH_CS"/>
</dbReference>
<dbReference type="CDD" id="cd18791">
    <property type="entry name" value="SF2_C_RHA"/>
    <property type="match status" value="1"/>
</dbReference>
<dbReference type="PROSITE" id="PS51194">
    <property type="entry name" value="HELICASE_CTER"/>
    <property type="match status" value="1"/>
</dbReference>
<dbReference type="PANTHER" id="PTHR18934">
    <property type="entry name" value="ATP-DEPENDENT RNA HELICASE"/>
    <property type="match status" value="1"/>
</dbReference>
<protein>
    <recommendedName>
        <fullName evidence="2">RNA helicase</fullName>
        <ecNumber evidence="2">3.6.4.13</ecNumber>
    </recommendedName>
</protein>
<name>A0A6P7SHV9_9MOLL</name>
<dbReference type="InterPro" id="IPR001650">
    <property type="entry name" value="Helicase_C-like"/>
</dbReference>
<evidence type="ECO:0000256" key="6">
    <source>
        <dbReference type="ARBA" id="ARBA00022840"/>
    </source>
</evidence>
<evidence type="ECO:0000256" key="2">
    <source>
        <dbReference type="ARBA" id="ARBA00012552"/>
    </source>
</evidence>
<dbReference type="InterPro" id="IPR027417">
    <property type="entry name" value="P-loop_NTPase"/>
</dbReference>
<dbReference type="InterPro" id="IPR048333">
    <property type="entry name" value="HA2_WH"/>
</dbReference>
<reference evidence="11" key="1">
    <citation type="submission" date="2025-08" db="UniProtKB">
        <authorList>
            <consortium name="RefSeq"/>
        </authorList>
    </citation>
    <scope>IDENTIFICATION</scope>
</reference>
<dbReference type="GO" id="GO:0005524">
    <property type="term" value="F:ATP binding"/>
    <property type="evidence" value="ECO:0007669"/>
    <property type="project" value="UniProtKB-KW"/>
</dbReference>
<proteinExistence type="inferred from homology"/>
<dbReference type="Gene3D" id="1.20.120.1080">
    <property type="match status" value="1"/>
</dbReference>
<keyword evidence="10" id="KW-1185">Reference proteome</keyword>
<dbReference type="PROSITE" id="PS00690">
    <property type="entry name" value="DEAH_ATP_HELICASE"/>
    <property type="match status" value="1"/>
</dbReference>
<accession>A0A6P7SHV9</accession>
<dbReference type="EC" id="3.6.4.13" evidence="2"/>
<dbReference type="SUPFAM" id="SSF52540">
    <property type="entry name" value="P-loop containing nucleoside triphosphate hydrolases"/>
    <property type="match status" value="1"/>
</dbReference>
<dbReference type="Gene3D" id="3.40.50.300">
    <property type="entry name" value="P-loop containing nucleotide triphosphate hydrolases"/>
    <property type="match status" value="2"/>
</dbReference>
<dbReference type="GO" id="GO:0071013">
    <property type="term" value="C:catalytic step 2 spliceosome"/>
    <property type="evidence" value="ECO:0007669"/>
    <property type="project" value="TreeGrafter"/>
</dbReference>
<evidence type="ECO:0000256" key="7">
    <source>
        <dbReference type="ARBA" id="ARBA00047984"/>
    </source>
</evidence>
<dbReference type="FunFam" id="3.40.50.300:FF:000578">
    <property type="entry name" value="probable ATP-dependent RNA helicase DHX35"/>
    <property type="match status" value="1"/>
</dbReference>
<dbReference type="Pfam" id="PF04408">
    <property type="entry name" value="WHD_HA2"/>
    <property type="match status" value="1"/>
</dbReference>
<evidence type="ECO:0000256" key="3">
    <source>
        <dbReference type="ARBA" id="ARBA00022741"/>
    </source>
</evidence>
<dbReference type="Pfam" id="PF00270">
    <property type="entry name" value="DEAD"/>
    <property type="match status" value="1"/>
</dbReference>
<keyword evidence="6" id="KW-0067">ATP-binding</keyword>
<dbReference type="GO" id="GO:0003724">
    <property type="term" value="F:RNA helicase activity"/>
    <property type="evidence" value="ECO:0007669"/>
    <property type="project" value="UniProtKB-EC"/>
</dbReference>
<dbReference type="Pfam" id="PF00271">
    <property type="entry name" value="Helicase_C"/>
    <property type="match status" value="1"/>
</dbReference>
<dbReference type="SMART" id="SM00487">
    <property type="entry name" value="DEXDc"/>
    <property type="match status" value="1"/>
</dbReference>
<evidence type="ECO:0000256" key="5">
    <source>
        <dbReference type="ARBA" id="ARBA00022806"/>
    </source>
</evidence>
<dbReference type="InterPro" id="IPR014001">
    <property type="entry name" value="Helicase_ATP-bd"/>
</dbReference>
<evidence type="ECO:0000256" key="1">
    <source>
        <dbReference type="ARBA" id="ARBA00008792"/>
    </source>
</evidence>
<feature type="domain" description="Helicase C-terminal" evidence="9">
    <location>
        <begin position="259"/>
        <end position="435"/>
    </location>
</feature>
<comment type="catalytic activity">
    <reaction evidence="7">
        <text>ATP + H2O = ADP + phosphate + H(+)</text>
        <dbReference type="Rhea" id="RHEA:13065"/>
        <dbReference type="ChEBI" id="CHEBI:15377"/>
        <dbReference type="ChEBI" id="CHEBI:15378"/>
        <dbReference type="ChEBI" id="CHEBI:30616"/>
        <dbReference type="ChEBI" id="CHEBI:43474"/>
        <dbReference type="ChEBI" id="CHEBI:456216"/>
        <dbReference type="EC" id="3.6.4.13"/>
    </reaction>
</comment>
<dbReference type="SMART" id="SM00490">
    <property type="entry name" value="HELICc"/>
    <property type="match status" value="1"/>
</dbReference>
<evidence type="ECO:0000259" key="8">
    <source>
        <dbReference type="PROSITE" id="PS51192"/>
    </source>
</evidence>
<evidence type="ECO:0000256" key="4">
    <source>
        <dbReference type="ARBA" id="ARBA00022801"/>
    </source>
</evidence>
<dbReference type="FunFam" id="3.40.50.300:FF:000767">
    <property type="entry name" value="Putative ATP-dependent RNA helicase DHX35"/>
    <property type="match status" value="1"/>
</dbReference>
<evidence type="ECO:0000313" key="10">
    <source>
        <dbReference type="Proteomes" id="UP000515154"/>
    </source>
</evidence>
<feature type="domain" description="Helicase ATP-binding" evidence="8">
    <location>
        <begin position="62"/>
        <end position="227"/>
    </location>
</feature>
<dbReference type="KEGG" id="osn:115213186"/>
<dbReference type="Proteomes" id="UP000515154">
    <property type="component" value="Linkage group LG1"/>
</dbReference>
<organism evidence="10 11">
    <name type="scientific">Octopus sinensis</name>
    <name type="common">East Asian common octopus</name>
    <dbReference type="NCBI Taxonomy" id="2607531"/>
    <lineage>
        <taxon>Eukaryota</taxon>
        <taxon>Metazoa</taxon>
        <taxon>Spiralia</taxon>
        <taxon>Lophotrochozoa</taxon>
        <taxon>Mollusca</taxon>
        <taxon>Cephalopoda</taxon>
        <taxon>Coleoidea</taxon>
        <taxon>Octopodiformes</taxon>
        <taxon>Octopoda</taxon>
        <taxon>Incirrata</taxon>
        <taxon>Octopodidae</taxon>
        <taxon>Octopus</taxon>
    </lineage>
</organism>
<dbReference type="Pfam" id="PF21010">
    <property type="entry name" value="HA2_C"/>
    <property type="match status" value="1"/>
</dbReference>
<dbReference type="InterPro" id="IPR007502">
    <property type="entry name" value="Helicase-assoc_dom"/>
</dbReference>
<dbReference type="InterPro" id="IPR011709">
    <property type="entry name" value="DEAD-box_helicase_OB_fold"/>
</dbReference>
<dbReference type="InterPro" id="IPR011545">
    <property type="entry name" value="DEAD/DEAH_box_helicase_dom"/>
</dbReference>
<sequence length="698" mass="78807">MATTTFKPKFWRPGDEDPRSVLQEERVYESGEQYAVYNPYLSMTIQQQRQKLPVFALRTHILYLVETYPVVVIVGHTGCGKSTQVPQYLLEAGWAGQRYKIAVCQPRRVAAVTLAKRVSEERGTMLGDEIGFHVRFDQCYDAETTSIIFLTDGMLIREIFSDPLLTKYSVIMVDEAHERTQHTDILIGLLKKILARRKDLRVIIASATLDAAEVKNFFNTNLTDNPKLDTATILSIEGRGYPVDIHYAIDPLPNYVQATVETILKIHHNEVPGDILAFLTGQDEVETVVRQLIQEARRLGQDVKMKMKVLRMYGSLPASEQLKVFDRTAKTTRKIVVATNIAETSVTIHGIVFVVDCGFVKMRAYNAETGVESLITVPISQASADQRAGRAGRVRHGKTFRLYPESEYNKLSAATVPEIQRSELSPVILQLKALGVKNVLRFSFLSAPPAINMLHSFELLFALSALDEDGDLTTPLGMNMVEFPLSPMFAKMLLTAADFECTEEALTIASLMQIENVFVSPGNEKKAAERAKTKFSVHEGDHITMVNVYNAFLEHNKSSQWCAENYLNLKGLNRACNIRDQLKQMLRKFKVQLVSCGNNTESLQRCITAAFFANAARLHYDGTYRTIRNNHCLHIHPTSVLYTDTPPKWVVFNEVIQTNKDYMRDITTIQPGWLCELAPQFFQFGTESEIAKKRAKFT</sequence>
<comment type="similarity">
    <text evidence="1">Belongs to the DEAD box helicase family. DEAH subfamily.</text>
</comment>